<reference evidence="7" key="2">
    <citation type="journal article" date="2021" name="PeerJ">
        <title>Extensive microbial diversity within the chicken gut microbiome revealed by metagenomics and culture.</title>
        <authorList>
            <person name="Gilroy R."/>
            <person name="Ravi A."/>
            <person name="Getino M."/>
            <person name="Pursley I."/>
            <person name="Horton D.L."/>
            <person name="Alikhan N.F."/>
            <person name="Baker D."/>
            <person name="Gharbi K."/>
            <person name="Hall N."/>
            <person name="Watson M."/>
            <person name="Adriaenssens E.M."/>
            <person name="Foster-Nyarko E."/>
            <person name="Jarju S."/>
            <person name="Secka A."/>
            <person name="Antonio M."/>
            <person name="Oren A."/>
            <person name="Chaudhuri R.R."/>
            <person name="La Ragione R."/>
            <person name="Hildebrand F."/>
            <person name="Pallen M.J."/>
        </authorList>
    </citation>
    <scope>NUCLEOTIDE SEQUENCE</scope>
    <source>
        <strain evidence="7">ChiBcec2-4451</strain>
    </source>
</reference>
<sequence>MQEFLSQYPGITEQLDLLKQVGLMFSLLFGALNCFMGFRLLRVWTALGGFVLGAGVGFLLGSRFLDVQWGVWLMTLGVGLVAGTLAYQIYLVGAFLLGWLLTVSVTVSLVRPMDIGDKEKLALMAGGALLGLVVGVLIVAFSRPIIIVATGISGAASMASGLGGILGWGAPVVIILTAVLAVAGIAVQFFTEPGKKKRRREE</sequence>
<dbReference type="EMBL" id="DVON01000257">
    <property type="protein sequence ID" value="HIV13862.1"/>
    <property type="molecule type" value="Genomic_DNA"/>
</dbReference>
<dbReference type="Proteomes" id="UP000886723">
    <property type="component" value="Unassembled WGS sequence"/>
</dbReference>
<dbReference type="GO" id="GO:0016020">
    <property type="term" value="C:membrane"/>
    <property type="evidence" value="ECO:0007669"/>
    <property type="project" value="UniProtKB-SubCell"/>
</dbReference>
<protein>
    <submittedName>
        <fullName evidence="7">DUF4203 domain-containing protein</fullName>
    </submittedName>
</protein>
<feature type="transmembrane region" description="Helical" evidence="5">
    <location>
        <begin position="85"/>
        <end position="109"/>
    </location>
</feature>
<feature type="transmembrane region" description="Helical" evidence="5">
    <location>
        <begin position="121"/>
        <end position="145"/>
    </location>
</feature>
<keyword evidence="2 5" id="KW-0812">Transmembrane</keyword>
<feature type="domain" description="TM7S3/TM198-like" evidence="6">
    <location>
        <begin position="25"/>
        <end position="169"/>
    </location>
</feature>
<dbReference type="AlphaFoldDB" id="A0A9D1NVV4"/>
<comment type="subcellular location">
    <subcellularLocation>
        <location evidence="1">Membrane</location>
        <topology evidence="1">Multi-pass membrane protein</topology>
    </subcellularLocation>
</comment>
<evidence type="ECO:0000313" key="8">
    <source>
        <dbReference type="Proteomes" id="UP000886723"/>
    </source>
</evidence>
<accession>A0A9D1NVV4</accession>
<feature type="transmembrane region" description="Helical" evidence="5">
    <location>
        <begin position="45"/>
        <end position="65"/>
    </location>
</feature>
<organism evidence="7 8">
    <name type="scientific">Candidatus Pullilachnospira stercoravium</name>
    <dbReference type="NCBI Taxonomy" id="2840913"/>
    <lineage>
        <taxon>Bacteria</taxon>
        <taxon>Bacillati</taxon>
        <taxon>Bacillota</taxon>
        <taxon>Clostridia</taxon>
        <taxon>Lachnospirales</taxon>
        <taxon>Lachnospiraceae</taxon>
        <taxon>Lachnospiraceae incertae sedis</taxon>
        <taxon>Candidatus Pullilachnospira</taxon>
    </lineage>
</organism>
<evidence type="ECO:0000256" key="4">
    <source>
        <dbReference type="ARBA" id="ARBA00023136"/>
    </source>
</evidence>
<dbReference type="Pfam" id="PF13886">
    <property type="entry name" value="TM7S3_TM198"/>
    <property type="match status" value="1"/>
</dbReference>
<feature type="transmembrane region" description="Helical" evidence="5">
    <location>
        <begin position="20"/>
        <end position="38"/>
    </location>
</feature>
<evidence type="ECO:0000256" key="3">
    <source>
        <dbReference type="ARBA" id="ARBA00022989"/>
    </source>
</evidence>
<keyword evidence="4 5" id="KW-0472">Membrane</keyword>
<gene>
    <name evidence="7" type="ORF">IAA63_12080</name>
</gene>
<dbReference type="InterPro" id="IPR025256">
    <property type="entry name" value="TM7S3/TM198-like_dom"/>
</dbReference>
<evidence type="ECO:0000256" key="2">
    <source>
        <dbReference type="ARBA" id="ARBA00022692"/>
    </source>
</evidence>
<comment type="caution">
    <text evidence="7">The sequence shown here is derived from an EMBL/GenBank/DDBJ whole genome shotgun (WGS) entry which is preliminary data.</text>
</comment>
<evidence type="ECO:0000256" key="1">
    <source>
        <dbReference type="ARBA" id="ARBA00004141"/>
    </source>
</evidence>
<reference evidence="7" key="1">
    <citation type="submission" date="2020-10" db="EMBL/GenBank/DDBJ databases">
        <authorList>
            <person name="Gilroy R."/>
        </authorList>
    </citation>
    <scope>NUCLEOTIDE SEQUENCE</scope>
    <source>
        <strain evidence="7">ChiBcec2-4451</strain>
    </source>
</reference>
<proteinExistence type="predicted"/>
<evidence type="ECO:0000259" key="6">
    <source>
        <dbReference type="Pfam" id="PF13886"/>
    </source>
</evidence>
<name>A0A9D1NVV4_9FIRM</name>
<evidence type="ECO:0000256" key="5">
    <source>
        <dbReference type="SAM" id="Phobius"/>
    </source>
</evidence>
<feature type="transmembrane region" description="Helical" evidence="5">
    <location>
        <begin position="165"/>
        <end position="190"/>
    </location>
</feature>
<keyword evidence="3 5" id="KW-1133">Transmembrane helix</keyword>
<evidence type="ECO:0000313" key="7">
    <source>
        <dbReference type="EMBL" id="HIV13862.1"/>
    </source>
</evidence>